<gene>
    <name evidence="9" type="ORF">NTJ_09692</name>
</gene>
<dbReference type="EC" id="3.6.1.7" evidence="2 5"/>
<protein>
    <recommendedName>
        <fullName evidence="2 5">acylphosphatase</fullName>
        <ecNumber evidence="2 5">3.6.1.7</ecNumber>
    </recommendedName>
</protein>
<evidence type="ECO:0000313" key="10">
    <source>
        <dbReference type="Proteomes" id="UP001307889"/>
    </source>
</evidence>
<evidence type="ECO:0000256" key="5">
    <source>
        <dbReference type="PROSITE-ProRule" id="PRU00520"/>
    </source>
</evidence>
<dbReference type="Pfam" id="PF00708">
    <property type="entry name" value="Acylphosphatase"/>
    <property type="match status" value="1"/>
</dbReference>
<evidence type="ECO:0000256" key="7">
    <source>
        <dbReference type="SAM" id="SignalP"/>
    </source>
</evidence>
<dbReference type="PROSITE" id="PS00150">
    <property type="entry name" value="ACYLPHOSPHATASE_1"/>
    <property type="match status" value="1"/>
</dbReference>
<dbReference type="PANTHER" id="PTHR10029">
    <property type="entry name" value="ACYLPHOSPHATASE"/>
    <property type="match status" value="1"/>
</dbReference>
<feature type="active site" evidence="5">
    <location>
        <position position="60"/>
    </location>
</feature>
<feature type="domain" description="Acylphosphatase-like" evidence="8">
    <location>
        <begin position="27"/>
        <end position="117"/>
    </location>
</feature>
<proteinExistence type="inferred from homology"/>
<evidence type="ECO:0000256" key="4">
    <source>
        <dbReference type="ARBA" id="ARBA00047645"/>
    </source>
</evidence>
<accession>A0ABN7AY33</accession>
<sequence length="117" mass="13115">MTAGFLRICIIVALAANFVRMAGSLVSLDFEVFGLVQGVCFRAYTQKQAVKLGLVGWCQNTSRDTVVGSLQGDRNKVNEMKDWLQNTGSPHSRIDKAVFTNEQLIEKLTFNKFDIRK</sequence>
<dbReference type="PRINTS" id="PR00112">
    <property type="entry name" value="ACYLPHPHTASE"/>
</dbReference>
<organism evidence="9 10">
    <name type="scientific">Nesidiocoris tenuis</name>
    <dbReference type="NCBI Taxonomy" id="355587"/>
    <lineage>
        <taxon>Eukaryota</taxon>
        <taxon>Metazoa</taxon>
        <taxon>Ecdysozoa</taxon>
        <taxon>Arthropoda</taxon>
        <taxon>Hexapoda</taxon>
        <taxon>Insecta</taxon>
        <taxon>Pterygota</taxon>
        <taxon>Neoptera</taxon>
        <taxon>Paraneoptera</taxon>
        <taxon>Hemiptera</taxon>
        <taxon>Heteroptera</taxon>
        <taxon>Panheteroptera</taxon>
        <taxon>Cimicomorpha</taxon>
        <taxon>Miridae</taxon>
        <taxon>Dicyphina</taxon>
        <taxon>Nesidiocoris</taxon>
    </lineage>
</organism>
<dbReference type="EMBL" id="AP028915">
    <property type="protein sequence ID" value="BES96878.1"/>
    <property type="molecule type" value="Genomic_DNA"/>
</dbReference>
<keyword evidence="3 5" id="KW-0378">Hydrolase</keyword>
<evidence type="ECO:0000256" key="1">
    <source>
        <dbReference type="ARBA" id="ARBA00005614"/>
    </source>
</evidence>
<feature type="signal peptide" evidence="7">
    <location>
        <begin position="1"/>
        <end position="24"/>
    </location>
</feature>
<dbReference type="InterPro" id="IPR017968">
    <property type="entry name" value="Acylphosphatase_CS"/>
</dbReference>
<evidence type="ECO:0000259" key="8">
    <source>
        <dbReference type="PROSITE" id="PS51160"/>
    </source>
</evidence>
<dbReference type="Gene3D" id="3.30.70.100">
    <property type="match status" value="1"/>
</dbReference>
<dbReference type="InterPro" id="IPR036046">
    <property type="entry name" value="Acylphosphatase-like_dom_sf"/>
</dbReference>
<dbReference type="PANTHER" id="PTHR10029:SF3">
    <property type="entry name" value="ACYLPHOSPHATASE-RELATED"/>
    <property type="match status" value="1"/>
</dbReference>
<dbReference type="InterPro" id="IPR020456">
    <property type="entry name" value="Acylphosphatase"/>
</dbReference>
<reference evidence="9 10" key="1">
    <citation type="submission" date="2023-09" db="EMBL/GenBank/DDBJ databases">
        <title>Nesidiocoris tenuis whole genome shotgun sequence.</title>
        <authorList>
            <person name="Shibata T."/>
            <person name="Shimoda M."/>
            <person name="Kobayashi T."/>
            <person name="Uehara T."/>
        </authorList>
    </citation>
    <scope>NUCLEOTIDE SEQUENCE [LARGE SCALE GENOMIC DNA]</scope>
    <source>
        <strain evidence="9 10">Japan</strain>
    </source>
</reference>
<evidence type="ECO:0000313" key="9">
    <source>
        <dbReference type="EMBL" id="BES96878.1"/>
    </source>
</evidence>
<feature type="active site" evidence="5">
    <location>
        <position position="42"/>
    </location>
</feature>
<dbReference type="PROSITE" id="PS51160">
    <property type="entry name" value="ACYLPHOSPHATASE_3"/>
    <property type="match status" value="1"/>
</dbReference>
<dbReference type="SUPFAM" id="SSF54975">
    <property type="entry name" value="Acylphosphatase/BLUF domain-like"/>
    <property type="match status" value="1"/>
</dbReference>
<evidence type="ECO:0000256" key="3">
    <source>
        <dbReference type="ARBA" id="ARBA00022801"/>
    </source>
</evidence>
<evidence type="ECO:0000256" key="2">
    <source>
        <dbReference type="ARBA" id="ARBA00012150"/>
    </source>
</evidence>
<comment type="catalytic activity">
    <reaction evidence="4 5">
        <text>an acyl phosphate + H2O = a carboxylate + phosphate + H(+)</text>
        <dbReference type="Rhea" id="RHEA:14965"/>
        <dbReference type="ChEBI" id="CHEBI:15377"/>
        <dbReference type="ChEBI" id="CHEBI:15378"/>
        <dbReference type="ChEBI" id="CHEBI:29067"/>
        <dbReference type="ChEBI" id="CHEBI:43474"/>
        <dbReference type="ChEBI" id="CHEBI:59918"/>
        <dbReference type="EC" id="3.6.1.7"/>
    </reaction>
</comment>
<name>A0ABN7AY33_9HEMI</name>
<keyword evidence="10" id="KW-1185">Reference proteome</keyword>
<keyword evidence="7" id="KW-0732">Signal</keyword>
<feature type="chain" id="PRO_5046687130" description="acylphosphatase" evidence="7">
    <location>
        <begin position="25"/>
        <end position="117"/>
    </location>
</feature>
<dbReference type="Proteomes" id="UP001307889">
    <property type="component" value="Chromosome 7"/>
</dbReference>
<evidence type="ECO:0000256" key="6">
    <source>
        <dbReference type="RuleBase" id="RU004168"/>
    </source>
</evidence>
<dbReference type="InterPro" id="IPR001792">
    <property type="entry name" value="Acylphosphatase-like_dom"/>
</dbReference>
<comment type="similarity">
    <text evidence="1 6">Belongs to the acylphosphatase family.</text>
</comment>